<organism evidence="1 2">
    <name type="scientific">Melia azedarach</name>
    <name type="common">Chinaberry tree</name>
    <dbReference type="NCBI Taxonomy" id="155640"/>
    <lineage>
        <taxon>Eukaryota</taxon>
        <taxon>Viridiplantae</taxon>
        <taxon>Streptophyta</taxon>
        <taxon>Embryophyta</taxon>
        <taxon>Tracheophyta</taxon>
        <taxon>Spermatophyta</taxon>
        <taxon>Magnoliopsida</taxon>
        <taxon>eudicotyledons</taxon>
        <taxon>Gunneridae</taxon>
        <taxon>Pentapetalae</taxon>
        <taxon>rosids</taxon>
        <taxon>malvids</taxon>
        <taxon>Sapindales</taxon>
        <taxon>Meliaceae</taxon>
        <taxon>Melia</taxon>
    </lineage>
</organism>
<reference evidence="1 2" key="1">
    <citation type="journal article" date="2023" name="Science">
        <title>Complex scaffold remodeling in plant triterpene biosynthesis.</title>
        <authorList>
            <person name="De La Pena R."/>
            <person name="Hodgson H."/>
            <person name="Liu J.C."/>
            <person name="Stephenson M.J."/>
            <person name="Martin A.C."/>
            <person name="Owen C."/>
            <person name="Harkess A."/>
            <person name="Leebens-Mack J."/>
            <person name="Jimenez L.E."/>
            <person name="Osbourn A."/>
            <person name="Sattely E.S."/>
        </authorList>
    </citation>
    <scope>NUCLEOTIDE SEQUENCE [LARGE SCALE GENOMIC DNA]</scope>
    <source>
        <strain evidence="2">cv. JPN11</strain>
        <tissue evidence="1">Leaf</tissue>
    </source>
</reference>
<keyword evidence="2" id="KW-1185">Reference proteome</keyword>
<dbReference type="EMBL" id="CM051396">
    <property type="protein sequence ID" value="KAJ4723010.1"/>
    <property type="molecule type" value="Genomic_DNA"/>
</dbReference>
<proteinExistence type="predicted"/>
<accession>A0ACC1YGS5</accession>
<sequence length="198" mass="21967">MPRDTFVRPNHDGRTPQEVFTETHKELVAQGREWMTKTTESCSVVAALIATVAFATSSTVPGGIDEKTGKPILENEPVFNLFAISSLVALSCSITALVFFLSILTSRYQAKDFATRLPRILLIGLTSMFISIVAILVSFCAGHSFVITDRMKSKTLPIYAATCLPVTFFALAQLPLYYDIVSSFFIEAPQRRHTRFPH</sequence>
<evidence type="ECO:0000313" key="1">
    <source>
        <dbReference type="EMBL" id="KAJ4723010.1"/>
    </source>
</evidence>
<dbReference type="Proteomes" id="UP001164539">
    <property type="component" value="Chromosome 3"/>
</dbReference>
<gene>
    <name evidence="1" type="ORF">OWV82_006429</name>
</gene>
<evidence type="ECO:0000313" key="2">
    <source>
        <dbReference type="Proteomes" id="UP001164539"/>
    </source>
</evidence>
<comment type="caution">
    <text evidence="1">The sequence shown here is derived from an EMBL/GenBank/DDBJ whole genome shotgun (WGS) entry which is preliminary data.</text>
</comment>
<name>A0ACC1YGS5_MELAZ</name>
<protein>
    <submittedName>
        <fullName evidence="1">Ankyrin-repeat containing-like protein</fullName>
    </submittedName>
</protein>